<dbReference type="Proteomes" id="UP000218785">
    <property type="component" value="Chromosome"/>
</dbReference>
<gene>
    <name evidence="1" type="ORF">NIES37_28240</name>
</gene>
<proteinExistence type="predicted"/>
<dbReference type="KEGG" id="ttq:NIES37_28240"/>
<protein>
    <submittedName>
        <fullName evidence="1">Uncharacterized protein</fullName>
    </submittedName>
</protein>
<evidence type="ECO:0000313" key="1">
    <source>
        <dbReference type="EMBL" id="BAY98846.1"/>
    </source>
</evidence>
<keyword evidence="2" id="KW-1185">Reference proteome</keyword>
<reference evidence="1 2" key="1">
    <citation type="submission" date="2017-06" db="EMBL/GenBank/DDBJ databases">
        <title>Genome sequencing of cyanobaciteial culture collection at National Institute for Environmental Studies (NIES).</title>
        <authorList>
            <person name="Hirose Y."/>
            <person name="Shimura Y."/>
            <person name="Fujisawa T."/>
            <person name="Nakamura Y."/>
            <person name="Kawachi M."/>
        </authorList>
    </citation>
    <scope>NUCLEOTIDE SEQUENCE [LARGE SCALE GENOMIC DNA]</scope>
    <source>
        <strain evidence="1 2">NIES-37</strain>
    </source>
</reference>
<dbReference type="AlphaFoldDB" id="A0A1Z4MZD3"/>
<name>A0A1Z4MZD3_9CYAN</name>
<dbReference type="RefSeq" id="WP_096576574.1">
    <property type="nucleotide sequence ID" value="NZ_CAWNJS010000001.1"/>
</dbReference>
<dbReference type="EMBL" id="AP018248">
    <property type="protein sequence ID" value="BAY98846.1"/>
    <property type="molecule type" value="Genomic_DNA"/>
</dbReference>
<dbReference type="Pfam" id="PF21826">
    <property type="entry name" value="DUF6887"/>
    <property type="match status" value="1"/>
</dbReference>
<organism evidence="1 2">
    <name type="scientific">Tolypothrix tenuis PCC 7101</name>
    <dbReference type="NCBI Taxonomy" id="231146"/>
    <lineage>
        <taxon>Bacteria</taxon>
        <taxon>Bacillati</taxon>
        <taxon>Cyanobacteriota</taxon>
        <taxon>Cyanophyceae</taxon>
        <taxon>Nostocales</taxon>
        <taxon>Tolypothrichaceae</taxon>
        <taxon>Tolypothrix</taxon>
    </lineage>
</organism>
<evidence type="ECO:0000313" key="2">
    <source>
        <dbReference type="Proteomes" id="UP000218785"/>
    </source>
</evidence>
<accession>A0A1Z4MZD3</accession>
<sequence>MTQPNFQQMPLEQLRVYILEHRNDDEAFHVYIDRKRAQSSNHVPMTIEQAEAELQRRFGQQAS</sequence>
<dbReference type="InterPro" id="IPR054053">
    <property type="entry name" value="DUF6887"/>
</dbReference>